<dbReference type="PROSITE" id="PS52050">
    <property type="entry name" value="WYL"/>
    <property type="match status" value="1"/>
</dbReference>
<dbReference type="Proteomes" id="UP000004594">
    <property type="component" value="Unassembled WGS sequence"/>
</dbReference>
<feature type="domain" description="WYL" evidence="1">
    <location>
        <begin position="152"/>
        <end position="229"/>
    </location>
</feature>
<evidence type="ECO:0000259" key="1">
    <source>
        <dbReference type="Pfam" id="PF13280"/>
    </source>
</evidence>
<evidence type="ECO:0000313" key="2">
    <source>
        <dbReference type="EMBL" id="EFR42457.1"/>
    </source>
</evidence>
<dbReference type="RefSeq" id="WP_007554728.1">
    <property type="nucleotide sequence ID" value="NZ_AENT01000024.1"/>
</dbReference>
<name>E4L986_9FIRM</name>
<dbReference type="Pfam" id="PF13280">
    <property type="entry name" value="WYL"/>
    <property type="match status" value="1"/>
</dbReference>
<evidence type="ECO:0000313" key="3">
    <source>
        <dbReference type="Proteomes" id="UP000004594"/>
    </source>
</evidence>
<dbReference type="AlphaFoldDB" id="E4L986"/>
<dbReference type="eggNOG" id="COG2378">
    <property type="taxonomic scope" value="Bacteria"/>
</dbReference>
<gene>
    <name evidence="2" type="ORF">HMPREF9220_0309</name>
</gene>
<sequence length="346" mass="39637">MEAHENTGKSAMLHIAEILIHGSDERHPLSQQKILEILKNKCNVTVNRKTVGKNLTRMKETGWPVECRQVMRTMNGKKVPLTLDWYWKHHLSHDDFNRLSEMLYFSHNSPTQIKKILTKIKEFQFQGENEEKVFIKNIPNNNYSSSDLSKSLQIVSDAITGKKRIDFSYMIYDIDGKLKSDKNVEGSDKIYSVSPYLIVASDGRYYLLGNEDGKESVNFFTMERMTNIKISEYDARVQKTVNAFKNGVKLNELVGVYPEIYVGNEDVCVCEIVPEFLTRVIEVFGKSVHVTEVTPNKIKIEIKAFVSAVYGLAMRNSSFVRVISPADLVKKIRDDVKNLSRMYGGM</sequence>
<proteinExistence type="predicted"/>
<dbReference type="EMBL" id="AENT01000024">
    <property type="protein sequence ID" value="EFR42457.1"/>
    <property type="molecule type" value="Genomic_DNA"/>
</dbReference>
<dbReference type="OrthoDB" id="9772503at2"/>
<accession>E4L986</accession>
<dbReference type="Gene3D" id="1.10.10.60">
    <property type="entry name" value="Homeodomain-like"/>
    <property type="match status" value="1"/>
</dbReference>
<dbReference type="InterPro" id="IPR026881">
    <property type="entry name" value="WYL_dom"/>
</dbReference>
<protein>
    <recommendedName>
        <fullName evidence="1">WYL domain-containing protein</fullName>
    </recommendedName>
</protein>
<comment type="caution">
    <text evidence="2">The sequence shown here is derived from an EMBL/GenBank/DDBJ whole genome shotgun (WGS) entry which is preliminary data.</text>
</comment>
<organism evidence="2 3">
    <name type="scientific">Dialister micraerophilus UPII 345-E</name>
    <dbReference type="NCBI Taxonomy" id="910314"/>
    <lineage>
        <taxon>Bacteria</taxon>
        <taxon>Bacillati</taxon>
        <taxon>Bacillota</taxon>
        <taxon>Negativicutes</taxon>
        <taxon>Veillonellales</taxon>
        <taxon>Veillonellaceae</taxon>
        <taxon>Dialister</taxon>
    </lineage>
</organism>
<reference evidence="2 3" key="1">
    <citation type="submission" date="2010-11" db="EMBL/GenBank/DDBJ databases">
        <authorList>
            <person name="Durkin A.S."/>
            <person name="Madupu R."/>
            <person name="Torralba M."/>
            <person name="Gillis M."/>
            <person name="Methe B."/>
            <person name="Sutton G."/>
            <person name="Nelson K.E."/>
        </authorList>
    </citation>
    <scope>NUCLEOTIDE SEQUENCE [LARGE SCALE GENOMIC DNA]</scope>
    <source>
        <strain evidence="2 3">UPII 345-E</strain>
    </source>
</reference>